<dbReference type="RefSeq" id="WP_108905814.1">
    <property type="nucleotide sequence ID" value="NZ_CP029188.1"/>
</dbReference>
<dbReference type="Proteomes" id="UP000244900">
    <property type="component" value="Chromosome"/>
</dbReference>
<dbReference type="InterPro" id="IPR011990">
    <property type="entry name" value="TPR-like_helical_dom_sf"/>
</dbReference>
<evidence type="ECO:0008006" key="3">
    <source>
        <dbReference type="Google" id="ProtNLM"/>
    </source>
</evidence>
<dbReference type="Gene3D" id="1.25.40.10">
    <property type="entry name" value="Tetratricopeptide repeat domain"/>
    <property type="match status" value="1"/>
</dbReference>
<evidence type="ECO:0000313" key="1">
    <source>
        <dbReference type="EMBL" id="AWI28448.1"/>
    </source>
</evidence>
<name>A0A2S1SPW3_9ACTN</name>
<accession>A0A2S1SPW3</accession>
<proteinExistence type="predicted"/>
<dbReference type="OrthoDB" id="4560088at2"/>
<organism evidence="1 2">
    <name type="scientific">Streptomyces tirandamycinicus</name>
    <dbReference type="NCBI Taxonomy" id="2174846"/>
    <lineage>
        <taxon>Bacteria</taxon>
        <taxon>Bacillati</taxon>
        <taxon>Actinomycetota</taxon>
        <taxon>Actinomycetes</taxon>
        <taxon>Kitasatosporales</taxon>
        <taxon>Streptomycetaceae</taxon>
        <taxon>Streptomyces</taxon>
    </lineage>
</organism>
<sequence>MADRTTEFGPDHPDTLSARGSVVRHRRAAGDLPGAIADAQVLVEDMTRALGPDHRDTHEQRRFLTCFLSANGETAEAVRRLTALFADVEALGPTRQSDLLIVRTSLARELERNGDLTGALAPVEREIAAERSTIYGIDENLGQHPLHRLEGWRDQLAAGVRRK</sequence>
<keyword evidence="2" id="KW-1185">Reference proteome</keyword>
<dbReference type="KEGG" id="stir:DDW44_06325"/>
<dbReference type="EMBL" id="CP029188">
    <property type="protein sequence ID" value="AWI28448.1"/>
    <property type="molecule type" value="Genomic_DNA"/>
</dbReference>
<evidence type="ECO:0000313" key="2">
    <source>
        <dbReference type="Proteomes" id="UP000244900"/>
    </source>
</evidence>
<dbReference type="AlphaFoldDB" id="A0A2S1SPW3"/>
<gene>
    <name evidence="1" type="ORF">DDW44_06325</name>
</gene>
<reference evidence="1 2" key="1">
    <citation type="submission" date="2018-05" db="EMBL/GenBank/DDBJ databases">
        <title>Complete genome sequence of sponge-derived Streptomyces sp. HNM0039.</title>
        <authorList>
            <person name="Huang X."/>
            <person name="Zhou S."/>
        </authorList>
    </citation>
    <scope>NUCLEOTIDE SEQUENCE [LARGE SCALE GENOMIC DNA]</scope>
    <source>
        <strain evidence="1 2">HNM0039</strain>
    </source>
</reference>
<protein>
    <recommendedName>
        <fullName evidence="3">Tetratricopeptide repeat protein</fullName>
    </recommendedName>
</protein>